<gene>
    <name evidence="3" type="ORF">BG735_04975</name>
</gene>
<dbReference type="Gene3D" id="1.10.10.800">
    <property type="match status" value="1"/>
</dbReference>
<feature type="signal peptide" evidence="1">
    <location>
        <begin position="1"/>
        <end position="27"/>
    </location>
</feature>
<feature type="chain" id="PRO_5024874065" evidence="1">
    <location>
        <begin position="28"/>
        <end position="375"/>
    </location>
</feature>
<dbReference type="PANTHER" id="PTHR47751">
    <property type="entry name" value="SUPERFAMILY HYDROLASE, PUTATIVE (AFU_ORTHOLOGUE AFUA_2G16580)-RELATED"/>
    <property type="match status" value="1"/>
</dbReference>
<dbReference type="InterPro" id="IPR002925">
    <property type="entry name" value="Dienelactn_hydro"/>
</dbReference>
<sequence>MKRRNFFKVTAGAIALSSLSLKSNLSANEKVQDFDDKKLNPSKEALRNISKNPFGLVYENAIVANQKGQVNIKKVSYGLDNNKSVANLYLPANFSVKLKYPAIVVAHPNGGVKEQVAGLFAQKLAELGYITLAFDAFYQGESQGFPRNKDVPSSRVEDISKAIDFLDTFKGVDKERIGILGICGGGGYTLKAAQKDKRLKAVATLSVFNTGLVRRNGFLNSELDKIQEKLLNASKARELEATSGKISYTGFAPKKLNKEELDKIPTDLYREGMIYYGDTHAHPNSSFIYTTSSLMDLMSFDATDQIELITQPLLMLVGDKADTAYMSKEAFDKAIGTQNKELFVLKDTTHIQSYYKKDSVNATLTKLQKFYEKYL</sequence>
<dbReference type="RefSeq" id="WP_134224856.1">
    <property type="nucleotide sequence ID" value="NZ_JAKKYI010000014.1"/>
</dbReference>
<organism evidence="3">
    <name type="scientific">Campylobacter jejuni</name>
    <dbReference type="NCBI Taxonomy" id="197"/>
    <lineage>
        <taxon>Bacteria</taxon>
        <taxon>Pseudomonadati</taxon>
        <taxon>Campylobacterota</taxon>
        <taxon>Epsilonproteobacteria</taxon>
        <taxon>Campylobacterales</taxon>
        <taxon>Campylobacteraceae</taxon>
        <taxon>Campylobacter</taxon>
    </lineage>
</organism>
<evidence type="ECO:0000259" key="2">
    <source>
        <dbReference type="Pfam" id="PF01738"/>
    </source>
</evidence>
<dbReference type="InterPro" id="IPR051411">
    <property type="entry name" value="Polyketide_trans_af380"/>
</dbReference>
<dbReference type="InterPro" id="IPR029058">
    <property type="entry name" value="AB_hydrolase_fold"/>
</dbReference>
<evidence type="ECO:0000256" key="1">
    <source>
        <dbReference type="SAM" id="SignalP"/>
    </source>
</evidence>
<feature type="domain" description="Dienelactone hydrolase" evidence="2">
    <location>
        <begin position="96"/>
        <end position="203"/>
    </location>
</feature>
<proteinExistence type="predicted"/>
<dbReference type="Pfam" id="PF01738">
    <property type="entry name" value="DLH"/>
    <property type="match status" value="1"/>
</dbReference>
<evidence type="ECO:0000313" key="3">
    <source>
        <dbReference type="EMBL" id="EAK1947993.1"/>
    </source>
</evidence>
<name>A0A5T0PYT4_CAMJU</name>
<dbReference type="EMBL" id="AACEEA010000014">
    <property type="protein sequence ID" value="EAK1947993.1"/>
    <property type="molecule type" value="Genomic_DNA"/>
</dbReference>
<reference evidence="3" key="1">
    <citation type="submission" date="2018-05" db="EMBL/GenBank/DDBJ databases">
        <authorList>
            <consortium name="NARMS: The National Antimicrobial Resistance Monitoring System"/>
        </authorList>
    </citation>
    <scope>NUCLEOTIDE SEQUENCE</scope>
    <source>
        <strain evidence="3">FSIS1607372</strain>
    </source>
</reference>
<dbReference type="GO" id="GO:0016787">
    <property type="term" value="F:hydrolase activity"/>
    <property type="evidence" value="ECO:0007669"/>
    <property type="project" value="UniProtKB-KW"/>
</dbReference>
<dbReference type="AlphaFoldDB" id="A0A5T0PYT4"/>
<comment type="caution">
    <text evidence="3">The sequence shown here is derived from an EMBL/GenBank/DDBJ whole genome shotgun (WGS) entry which is preliminary data.</text>
</comment>
<keyword evidence="1" id="KW-0732">Signal</keyword>
<dbReference type="SUPFAM" id="SSF53474">
    <property type="entry name" value="alpha/beta-Hydrolases"/>
    <property type="match status" value="1"/>
</dbReference>
<protein>
    <submittedName>
        <fullName evidence="3">Alpha/beta hydrolase</fullName>
    </submittedName>
</protein>
<accession>A0A5T0PYT4</accession>
<dbReference type="PANTHER" id="PTHR47751:SF1">
    <property type="entry name" value="SUPERFAMILY HYDROLASE, PUTATIVE (AFU_ORTHOLOGUE AFUA_2G16580)-RELATED"/>
    <property type="match status" value="1"/>
</dbReference>
<keyword evidence="3" id="KW-0378">Hydrolase</keyword>
<dbReference type="Gene3D" id="3.40.50.1820">
    <property type="entry name" value="alpha/beta hydrolase"/>
    <property type="match status" value="1"/>
</dbReference>